<keyword evidence="1" id="KW-1133">Transmembrane helix</keyword>
<keyword evidence="1" id="KW-0472">Membrane</keyword>
<dbReference type="EMBL" id="NTXW01000025">
    <property type="protein sequence ID" value="PEQ87713.1"/>
    <property type="molecule type" value="Genomic_DNA"/>
</dbReference>
<accession>A0A9X6UNV8</accession>
<sequence length="78" mass="9465">MMNLDYSFELKYVVILKLFLFSAYNTLKYVLFIMLNIFHNSTCKQEMNRMYFKVYLELVSRKNAGIFTQKKPIYTLIE</sequence>
<dbReference type="Proteomes" id="UP000219869">
    <property type="component" value="Unassembled WGS sequence"/>
</dbReference>
<protein>
    <submittedName>
        <fullName evidence="2">Uncharacterized protein</fullName>
    </submittedName>
</protein>
<feature type="transmembrane region" description="Helical" evidence="1">
    <location>
        <begin position="12"/>
        <end position="38"/>
    </location>
</feature>
<reference evidence="2 3" key="1">
    <citation type="submission" date="2017-09" db="EMBL/GenBank/DDBJ databases">
        <title>Large-scale bioinformatics analysis of Bacillus genomes uncovers conserved roles of natural products in bacterial physiology.</title>
        <authorList>
            <consortium name="Agbiome Team Llc"/>
            <person name="Bleich R.M."/>
            <person name="Kirk G.J."/>
            <person name="Santa Maria K.C."/>
            <person name="Allen S.E."/>
            <person name="Farag S."/>
            <person name="Shank E.A."/>
            <person name="Bowers A."/>
        </authorList>
    </citation>
    <scope>NUCLEOTIDE SEQUENCE [LARGE SCALE GENOMIC DNA]</scope>
    <source>
        <strain evidence="2 3">AFS006334</strain>
    </source>
</reference>
<proteinExistence type="predicted"/>
<evidence type="ECO:0000256" key="1">
    <source>
        <dbReference type="SAM" id="Phobius"/>
    </source>
</evidence>
<dbReference type="AlphaFoldDB" id="A0A9X6UNV8"/>
<name>A0A9X6UNV8_BACCE</name>
<organism evidence="2 3">
    <name type="scientific">Bacillus cereus</name>
    <dbReference type="NCBI Taxonomy" id="1396"/>
    <lineage>
        <taxon>Bacteria</taxon>
        <taxon>Bacillati</taxon>
        <taxon>Bacillota</taxon>
        <taxon>Bacilli</taxon>
        <taxon>Bacillales</taxon>
        <taxon>Bacillaceae</taxon>
        <taxon>Bacillus</taxon>
        <taxon>Bacillus cereus group</taxon>
    </lineage>
</organism>
<keyword evidence="1" id="KW-0812">Transmembrane</keyword>
<evidence type="ECO:0000313" key="2">
    <source>
        <dbReference type="EMBL" id="PEQ87713.1"/>
    </source>
</evidence>
<evidence type="ECO:0000313" key="3">
    <source>
        <dbReference type="Proteomes" id="UP000219869"/>
    </source>
</evidence>
<gene>
    <name evidence="2" type="ORF">CN475_13165</name>
</gene>
<comment type="caution">
    <text evidence="2">The sequence shown here is derived from an EMBL/GenBank/DDBJ whole genome shotgun (WGS) entry which is preliminary data.</text>
</comment>